<organism evidence="1 2">
    <name type="scientific">Chryseobacterium vrystaatense</name>
    <dbReference type="NCBI Taxonomy" id="307480"/>
    <lineage>
        <taxon>Bacteria</taxon>
        <taxon>Pseudomonadati</taxon>
        <taxon>Bacteroidota</taxon>
        <taxon>Flavobacteriia</taxon>
        <taxon>Flavobacteriales</taxon>
        <taxon>Weeksellaceae</taxon>
        <taxon>Chryseobacterium group</taxon>
        <taxon>Chryseobacterium</taxon>
    </lineage>
</organism>
<sequence>MKNFSILICLFSVCIINAQKKLPVIKANSGQMTIREEDNGFTTDWNADPKIKLDVYTTSKLDTRKKTITIKTDIDSASFTIKKGDNKDFIVLLKGKDSCMTRIESLPPKNFSNIRPVFHDTIKLSINEQNTMSVKAILNKTDTLILNFDTGSSDLTLTRETLKNKIKSSLKPGPNNLQIGNKTYQDFRIYPADLSGHGTEGRFGWDLFDGMVVELDYDKGVMVVHSQLPKKVKKDKSYSKLAIKYFNNVFFVESQIKEGNNTNTDWYLFDTGYQRTVMLDGPMLKEKEFPVDDLKEIKRVIMKGAQGNEVPVITSGLEAFTLGKYTLKNIPVQVMSQSRLVSRSRMHILGNEILKRFNVFFDFQNNLIYLKPNKLINEKYIEQS</sequence>
<evidence type="ECO:0000313" key="2">
    <source>
        <dbReference type="Proteomes" id="UP000184108"/>
    </source>
</evidence>
<dbReference type="EMBL" id="FQVE01000002">
    <property type="protein sequence ID" value="SHF42761.1"/>
    <property type="molecule type" value="Genomic_DNA"/>
</dbReference>
<evidence type="ECO:0008006" key="3">
    <source>
        <dbReference type="Google" id="ProtNLM"/>
    </source>
</evidence>
<evidence type="ECO:0000313" key="1">
    <source>
        <dbReference type="EMBL" id="SHF42761.1"/>
    </source>
</evidence>
<proteinExistence type="predicted"/>
<dbReference type="RefSeq" id="WP_139259870.1">
    <property type="nucleotide sequence ID" value="NZ_FQVE01000002.1"/>
</dbReference>
<gene>
    <name evidence="1" type="ORF">SAMN02787073_2286</name>
</gene>
<name>A0A1M5BJQ4_9FLAO</name>
<reference evidence="2" key="1">
    <citation type="submission" date="2016-11" db="EMBL/GenBank/DDBJ databases">
        <authorList>
            <person name="Varghese N."/>
            <person name="Submissions S."/>
        </authorList>
    </citation>
    <scope>NUCLEOTIDE SEQUENCE [LARGE SCALE GENOMIC DNA]</scope>
    <source>
        <strain evidence="2">YR203</strain>
    </source>
</reference>
<dbReference type="Gene3D" id="2.40.70.10">
    <property type="entry name" value="Acid Proteases"/>
    <property type="match status" value="1"/>
</dbReference>
<accession>A0A1M5BJQ4</accession>
<dbReference type="Proteomes" id="UP000184108">
    <property type="component" value="Unassembled WGS sequence"/>
</dbReference>
<dbReference type="AlphaFoldDB" id="A0A1M5BJQ4"/>
<dbReference type="InterPro" id="IPR021109">
    <property type="entry name" value="Peptidase_aspartic_dom_sf"/>
</dbReference>
<protein>
    <recommendedName>
        <fullName evidence="3">Aspartyl protease</fullName>
    </recommendedName>
</protein>